<organism evidence="2 3">
    <name type="scientific">Pseudoduganella umbonata</name>
    <dbReference type="NCBI Taxonomy" id="864828"/>
    <lineage>
        <taxon>Bacteria</taxon>
        <taxon>Pseudomonadati</taxon>
        <taxon>Pseudomonadota</taxon>
        <taxon>Betaproteobacteria</taxon>
        <taxon>Burkholderiales</taxon>
        <taxon>Oxalobacteraceae</taxon>
        <taxon>Telluria group</taxon>
        <taxon>Pseudoduganella</taxon>
    </lineage>
</organism>
<gene>
    <name evidence="2" type="ORF">FCL38_03625</name>
</gene>
<dbReference type="Pfam" id="PF07589">
    <property type="entry name" value="PEP-CTERM"/>
    <property type="match status" value="1"/>
</dbReference>
<dbReference type="EMBL" id="CP040017">
    <property type="protein sequence ID" value="QCP14483.1"/>
    <property type="molecule type" value="Genomic_DNA"/>
</dbReference>
<accession>A0ABX5UU15</accession>
<protein>
    <submittedName>
        <fullName evidence="2">PEP-CTERM sorting domain-containing protein</fullName>
    </submittedName>
</protein>
<evidence type="ECO:0000259" key="1">
    <source>
        <dbReference type="Pfam" id="PF07589"/>
    </source>
</evidence>
<dbReference type="NCBIfam" id="TIGR02595">
    <property type="entry name" value="PEP_CTERM"/>
    <property type="match status" value="1"/>
</dbReference>
<keyword evidence="3" id="KW-1185">Reference proteome</keyword>
<name>A0ABX5UU15_9BURK</name>
<reference evidence="2 3" key="1">
    <citation type="submission" date="2019-05" db="EMBL/GenBank/DDBJ databases">
        <title>Draft Genome Sequences of Six Type Strains of the Genus Massilia.</title>
        <authorList>
            <person name="Miess H."/>
            <person name="Frediansyhah A."/>
            <person name="Gross H."/>
        </authorList>
    </citation>
    <scope>NUCLEOTIDE SEQUENCE [LARGE SCALE GENOMIC DNA]</scope>
    <source>
        <strain evidence="2 3">DSMZ 26121</strain>
    </source>
</reference>
<proteinExistence type="predicted"/>
<evidence type="ECO:0000313" key="3">
    <source>
        <dbReference type="Proteomes" id="UP000298763"/>
    </source>
</evidence>
<evidence type="ECO:0000313" key="2">
    <source>
        <dbReference type="EMBL" id="QCP14483.1"/>
    </source>
</evidence>
<sequence length="239" mass="24943">MTGAQAVDGVTFSGGISGATFGVIDLQPDDGVTASYSASLRNSSYYGRLDGRSLDQEFSDETSGQQPVTHTLSAGDLNATLTAGDGIGEISIHGAISPYREADALVEIRAVQTYDVTLSAGSALTLSGHAFLDLGYSGNGIGNRLTNASTTIYMFSRNDNGPVTRTSLGTREVGYSHAEDFWLAFANPGTEDSVVTVQFLTDSFTIVEALPVPEPATYAMLGLGLLTLGAAARRRASRA</sequence>
<dbReference type="Proteomes" id="UP000298763">
    <property type="component" value="Chromosome"/>
</dbReference>
<feature type="domain" description="Ice-binding protein C-terminal" evidence="1">
    <location>
        <begin position="211"/>
        <end position="235"/>
    </location>
</feature>
<dbReference type="InterPro" id="IPR013424">
    <property type="entry name" value="Ice-binding_C"/>
</dbReference>